<sequence>VKSDTPFSAPRVYEDLGSWESIRPIFDGILELYNGDNSPMNLVLFNDALAHLVRLHRIIRLTRGMALLIGVGGSGKQSLTRLATFAAGYKLYEITLSRGYGDDQLREDLKALYTQTIKQPISFLFTDAHVVEEGFLEYINNILTVGMVPALFGDDEKEPLVGAIRARARGEGVAEAGMWAYACGVIRDNLHLVLAMSPAGSQLRTRCRNFPGMVAGCTIDWFFSWPQQALLAVAEHFLASVTGIDDFRSSITDCMSYVHLSVTQEYSPQFEVKYKRRNFATPKNYLDFLANY</sequence>
<evidence type="ECO:0000256" key="7">
    <source>
        <dbReference type="ARBA" id="ARBA00023054"/>
    </source>
</evidence>
<evidence type="ECO:0000256" key="9">
    <source>
        <dbReference type="ARBA" id="ARBA00023175"/>
    </source>
</evidence>
<dbReference type="GO" id="GO:0051959">
    <property type="term" value="F:dynein light intermediate chain binding"/>
    <property type="evidence" value="ECO:0007669"/>
    <property type="project" value="InterPro"/>
</dbReference>
<organism evidence="13 14">
    <name type="scientific">Symbiodinium pilosum</name>
    <name type="common">Dinoflagellate</name>
    <dbReference type="NCBI Taxonomy" id="2952"/>
    <lineage>
        <taxon>Eukaryota</taxon>
        <taxon>Sar</taxon>
        <taxon>Alveolata</taxon>
        <taxon>Dinophyceae</taxon>
        <taxon>Suessiales</taxon>
        <taxon>Symbiodiniaceae</taxon>
        <taxon>Symbiodinium</taxon>
    </lineage>
</organism>
<dbReference type="SUPFAM" id="SSF52540">
    <property type="entry name" value="P-loop containing nucleoside triphosphate hydrolases"/>
    <property type="match status" value="1"/>
</dbReference>
<keyword evidence="10" id="KW-0206">Cytoskeleton</keyword>
<evidence type="ECO:0000256" key="3">
    <source>
        <dbReference type="ARBA" id="ARBA00022701"/>
    </source>
</evidence>
<evidence type="ECO:0000256" key="10">
    <source>
        <dbReference type="ARBA" id="ARBA00023212"/>
    </source>
</evidence>
<keyword evidence="2" id="KW-0963">Cytoplasm</keyword>
<dbReference type="PANTHER" id="PTHR22878:SF63">
    <property type="entry name" value="DYNEIN AXONEMAL HEAVY CHAIN 10"/>
    <property type="match status" value="1"/>
</dbReference>
<evidence type="ECO:0000313" key="13">
    <source>
        <dbReference type="EMBL" id="CAE7170359.1"/>
    </source>
</evidence>
<keyword evidence="11" id="KW-0966">Cell projection</keyword>
<dbReference type="GO" id="GO:0005524">
    <property type="term" value="F:ATP binding"/>
    <property type="evidence" value="ECO:0007669"/>
    <property type="project" value="UniProtKB-KW"/>
</dbReference>
<dbReference type="Gene3D" id="1.20.920.20">
    <property type="match status" value="1"/>
</dbReference>
<evidence type="ECO:0000256" key="11">
    <source>
        <dbReference type="ARBA" id="ARBA00023273"/>
    </source>
</evidence>
<dbReference type="OrthoDB" id="424516at2759"/>
<dbReference type="EMBL" id="CAJNIZ010000592">
    <property type="protein sequence ID" value="CAE7170359.1"/>
    <property type="molecule type" value="Genomic_DNA"/>
</dbReference>
<evidence type="ECO:0000256" key="6">
    <source>
        <dbReference type="ARBA" id="ARBA00023017"/>
    </source>
</evidence>
<comment type="caution">
    <text evidence="13">The sequence shown here is derived from an EMBL/GenBank/DDBJ whole genome shotgun (WGS) entry which is preliminary data.</text>
</comment>
<dbReference type="GO" id="GO:0005930">
    <property type="term" value="C:axoneme"/>
    <property type="evidence" value="ECO:0007669"/>
    <property type="project" value="UniProtKB-SubCell"/>
</dbReference>
<keyword evidence="6" id="KW-0243">Dynein</keyword>
<evidence type="ECO:0000256" key="1">
    <source>
        <dbReference type="ARBA" id="ARBA00004430"/>
    </source>
</evidence>
<dbReference type="Gene3D" id="3.40.50.300">
    <property type="entry name" value="P-loop containing nucleotide triphosphate hydrolases"/>
    <property type="match status" value="1"/>
</dbReference>
<keyword evidence="5" id="KW-0067">ATP-binding</keyword>
<keyword evidence="7" id="KW-0175">Coiled coil</keyword>
<gene>
    <name evidence="13" type="primary">DHC1</name>
    <name evidence="13" type="ORF">SPIL2461_LOCUS695</name>
</gene>
<dbReference type="InterPro" id="IPR026983">
    <property type="entry name" value="DHC"/>
</dbReference>
<evidence type="ECO:0000256" key="8">
    <source>
        <dbReference type="ARBA" id="ARBA00023069"/>
    </source>
</evidence>
<keyword evidence="3" id="KW-0493">Microtubule</keyword>
<reference evidence="13" key="1">
    <citation type="submission" date="2021-02" db="EMBL/GenBank/DDBJ databases">
        <authorList>
            <person name="Dougan E. K."/>
            <person name="Rhodes N."/>
            <person name="Thang M."/>
            <person name="Chan C."/>
        </authorList>
    </citation>
    <scope>NUCLEOTIDE SEQUENCE</scope>
</reference>
<dbReference type="InterPro" id="IPR024317">
    <property type="entry name" value="Dynein_heavy_chain_D4_dom"/>
</dbReference>
<dbReference type="AlphaFoldDB" id="A0A812IR57"/>
<name>A0A812IR57_SYMPI</name>
<accession>A0A812IR57</accession>
<feature type="non-terminal residue" evidence="13">
    <location>
        <position position="292"/>
    </location>
</feature>
<dbReference type="PANTHER" id="PTHR22878">
    <property type="entry name" value="DYNEIN HEAVY CHAIN 6, AXONEMAL-LIKE-RELATED"/>
    <property type="match status" value="1"/>
</dbReference>
<comment type="subcellular location">
    <subcellularLocation>
        <location evidence="1">Cytoplasm</location>
        <location evidence="1">Cytoskeleton</location>
        <location evidence="1">Cilium axoneme</location>
    </subcellularLocation>
</comment>
<dbReference type="GO" id="GO:0005874">
    <property type="term" value="C:microtubule"/>
    <property type="evidence" value="ECO:0007669"/>
    <property type="project" value="UniProtKB-KW"/>
</dbReference>
<dbReference type="Proteomes" id="UP000649617">
    <property type="component" value="Unassembled WGS sequence"/>
</dbReference>
<evidence type="ECO:0000256" key="4">
    <source>
        <dbReference type="ARBA" id="ARBA00022741"/>
    </source>
</evidence>
<feature type="non-terminal residue" evidence="13">
    <location>
        <position position="1"/>
    </location>
</feature>
<dbReference type="GO" id="GO:0045505">
    <property type="term" value="F:dynein intermediate chain binding"/>
    <property type="evidence" value="ECO:0007669"/>
    <property type="project" value="InterPro"/>
</dbReference>
<keyword evidence="8" id="KW-0969">Cilium</keyword>
<protein>
    <submittedName>
        <fullName evidence="13">DHC1 protein</fullName>
    </submittedName>
</protein>
<evidence type="ECO:0000256" key="2">
    <source>
        <dbReference type="ARBA" id="ARBA00022490"/>
    </source>
</evidence>
<dbReference type="GO" id="GO:0007018">
    <property type="term" value="P:microtubule-based movement"/>
    <property type="evidence" value="ECO:0007669"/>
    <property type="project" value="InterPro"/>
</dbReference>
<proteinExistence type="predicted"/>
<dbReference type="Pfam" id="PF12780">
    <property type="entry name" value="AAA_8"/>
    <property type="match status" value="1"/>
</dbReference>
<dbReference type="FunFam" id="3.40.50.300:FF:002141">
    <property type="entry name" value="Dynein heavy chain"/>
    <property type="match status" value="1"/>
</dbReference>
<dbReference type="GO" id="GO:0030286">
    <property type="term" value="C:dynein complex"/>
    <property type="evidence" value="ECO:0007669"/>
    <property type="project" value="UniProtKB-KW"/>
</dbReference>
<dbReference type="InterPro" id="IPR027417">
    <property type="entry name" value="P-loop_NTPase"/>
</dbReference>
<evidence type="ECO:0000259" key="12">
    <source>
        <dbReference type="Pfam" id="PF12780"/>
    </source>
</evidence>
<feature type="domain" description="Dynein heavy chain AAA module D4" evidence="12">
    <location>
        <begin position="40"/>
        <end position="292"/>
    </location>
</feature>
<evidence type="ECO:0000313" key="14">
    <source>
        <dbReference type="Proteomes" id="UP000649617"/>
    </source>
</evidence>
<keyword evidence="9" id="KW-0505">Motor protein</keyword>
<keyword evidence="14" id="KW-1185">Reference proteome</keyword>
<evidence type="ECO:0000256" key="5">
    <source>
        <dbReference type="ARBA" id="ARBA00022840"/>
    </source>
</evidence>
<keyword evidence="4" id="KW-0547">Nucleotide-binding</keyword>